<sequence>MRHPDAVLSGPVTYLPEGFGDLAPARLAAATAPHLARPAPDPGTERRASESEYDLFWSLSFAVTARGWRTAGGFDGSFEGYGGEDTDFGRRLRQRHVPLVWVGGADAYHQYHPTTTPPVQHLDDILRNGARFASLWGQWPMTGWLEAFERDGLVERVENGWRRAGSAP</sequence>
<keyword evidence="1" id="KW-0808">Transferase</keyword>
<dbReference type="EMBL" id="AP027732">
    <property type="protein sequence ID" value="BDZ50872.1"/>
    <property type="molecule type" value="Genomic_DNA"/>
</dbReference>
<dbReference type="InterPro" id="IPR027791">
    <property type="entry name" value="Galactosyl_T_C"/>
</dbReference>
<dbReference type="SUPFAM" id="SSF53448">
    <property type="entry name" value="Nucleotide-diphospho-sugar transferases"/>
    <property type="match status" value="1"/>
</dbReference>
<dbReference type="Pfam" id="PF02709">
    <property type="entry name" value="Glyco_transf_7C"/>
    <property type="match status" value="1"/>
</dbReference>
<reference evidence="4" key="1">
    <citation type="journal article" date="2019" name="Int. J. Syst. Evol. Microbiol.">
        <title>The Global Catalogue of Microorganisms (GCM) 10K type strain sequencing project: providing services to taxonomists for standard genome sequencing and annotation.</title>
        <authorList>
            <consortium name="The Broad Institute Genomics Platform"/>
            <consortium name="The Broad Institute Genome Sequencing Center for Infectious Disease"/>
            <person name="Wu L."/>
            <person name="Ma J."/>
        </authorList>
    </citation>
    <scope>NUCLEOTIDE SEQUENCE [LARGE SCALE GENOMIC DNA]</scope>
    <source>
        <strain evidence="4">NBRC 108728</strain>
    </source>
</reference>
<feature type="domain" description="Galactosyltransferase C-terminal" evidence="2">
    <location>
        <begin position="51"/>
        <end position="112"/>
    </location>
</feature>
<proteinExistence type="predicted"/>
<gene>
    <name evidence="3" type="ORF">GCM10025867_31130</name>
</gene>
<dbReference type="Gene3D" id="3.90.550.10">
    <property type="entry name" value="Spore Coat Polysaccharide Biosynthesis Protein SpsA, Chain A"/>
    <property type="match status" value="1"/>
</dbReference>
<dbReference type="InterPro" id="IPR029044">
    <property type="entry name" value="Nucleotide-diphossugar_trans"/>
</dbReference>
<evidence type="ECO:0000259" key="2">
    <source>
        <dbReference type="Pfam" id="PF02709"/>
    </source>
</evidence>
<protein>
    <recommendedName>
        <fullName evidence="2">Galactosyltransferase C-terminal domain-containing protein</fullName>
    </recommendedName>
</protein>
<dbReference type="Proteomes" id="UP001321486">
    <property type="component" value="Chromosome"/>
</dbReference>
<organism evidence="3 4">
    <name type="scientific">Frondihabitans sucicola</name>
    <dbReference type="NCBI Taxonomy" id="1268041"/>
    <lineage>
        <taxon>Bacteria</taxon>
        <taxon>Bacillati</taxon>
        <taxon>Actinomycetota</taxon>
        <taxon>Actinomycetes</taxon>
        <taxon>Micrococcales</taxon>
        <taxon>Microbacteriaceae</taxon>
        <taxon>Frondihabitans</taxon>
    </lineage>
</organism>
<evidence type="ECO:0000313" key="4">
    <source>
        <dbReference type="Proteomes" id="UP001321486"/>
    </source>
</evidence>
<name>A0ABN6Y0K6_9MICO</name>
<evidence type="ECO:0000256" key="1">
    <source>
        <dbReference type="ARBA" id="ARBA00022679"/>
    </source>
</evidence>
<evidence type="ECO:0000313" key="3">
    <source>
        <dbReference type="EMBL" id="BDZ50872.1"/>
    </source>
</evidence>
<accession>A0ABN6Y0K6</accession>
<keyword evidence="4" id="KW-1185">Reference proteome</keyword>